<reference evidence="3 4" key="1">
    <citation type="submission" date="2019-07" db="EMBL/GenBank/DDBJ databases">
        <title>Qingshengfaniella alkalisoli gen. nov., sp. nov., isolated from saline soil.</title>
        <authorList>
            <person name="Xu L."/>
            <person name="Huang X.-X."/>
            <person name="Sun J.-Q."/>
        </authorList>
    </citation>
    <scope>NUCLEOTIDE SEQUENCE [LARGE SCALE GENOMIC DNA]</scope>
    <source>
        <strain evidence="3 4">DSM 27279</strain>
    </source>
</reference>
<accession>A0A556A6L3</accession>
<dbReference type="PIRSF" id="PIRSF017082">
    <property type="entry name" value="YflP"/>
    <property type="match status" value="1"/>
</dbReference>
<sequence>MQPERPAPPGRRCPGQDTYNIQAGDSMTHTRNRARRALLACATAALAAAPWLARAADAAAGFPSQPIRIIVPYPAGGGTDMLARMVGNQLQKAWGQTVVVENMAGALGQLGMNAVARAKPDGYTIVLGISSFLQAPYLYKNIPYDIYKDFEPITVLARSSNLWTVPENSPIKTFDDMLEQGKSGKGLNYGSYGAGTSAHLHMEQLMRETGMKGTHVPYKGAAPLVNDALGGHLDVGVVDVTTSAVHVKAGTLRVLAVDGTRRVTTAPDAPTLEELGHKGLGAHGWFGFLAPAGTPEPIVQKLSAELNRIIRSPEMSEAFASLSLQPGGTTPQETRDIMASEGKSWGEMIKSVGVTLE</sequence>
<comment type="caution">
    <text evidence="3">The sequence shown here is derived from an EMBL/GenBank/DDBJ whole genome shotgun (WGS) entry which is preliminary data.</text>
</comment>
<dbReference type="PANTHER" id="PTHR42928">
    <property type="entry name" value="TRICARBOXYLATE-BINDING PROTEIN"/>
    <property type="match status" value="1"/>
</dbReference>
<dbReference type="InterPro" id="IPR005064">
    <property type="entry name" value="BUG"/>
</dbReference>
<dbReference type="OrthoDB" id="9780943at2"/>
<dbReference type="Pfam" id="PF03401">
    <property type="entry name" value="TctC"/>
    <property type="match status" value="1"/>
</dbReference>
<gene>
    <name evidence="3" type="ORF">FOZ76_26930</name>
</gene>
<feature type="region of interest" description="Disordered" evidence="2">
    <location>
        <begin position="1"/>
        <end position="27"/>
    </location>
</feature>
<comment type="similarity">
    <text evidence="1">Belongs to the UPF0065 (bug) family.</text>
</comment>
<feature type="compositionally biased region" description="Polar residues" evidence="2">
    <location>
        <begin position="17"/>
        <end position="27"/>
    </location>
</feature>
<dbReference type="CDD" id="cd07012">
    <property type="entry name" value="PBP2_Bug_TTT"/>
    <property type="match status" value="1"/>
</dbReference>
<name>A0A556A6L3_9BURK</name>
<proteinExistence type="inferred from homology"/>
<dbReference type="Gene3D" id="3.40.190.150">
    <property type="entry name" value="Bordetella uptake gene, domain 1"/>
    <property type="match status" value="1"/>
</dbReference>
<evidence type="ECO:0000313" key="4">
    <source>
        <dbReference type="Proteomes" id="UP000318405"/>
    </source>
</evidence>
<organism evidence="3 4">
    <name type="scientific">Verticiella sediminum</name>
    <dbReference type="NCBI Taxonomy" id="1247510"/>
    <lineage>
        <taxon>Bacteria</taxon>
        <taxon>Pseudomonadati</taxon>
        <taxon>Pseudomonadota</taxon>
        <taxon>Betaproteobacteria</taxon>
        <taxon>Burkholderiales</taxon>
        <taxon>Alcaligenaceae</taxon>
        <taxon>Verticiella</taxon>
    </lineage>
</organism>
<dbReference type="SUPFAM" id="SSF53850">
    <property type="entry name" value="Periplasmic binding protein-like II"/>
    <property type="match status" value="1"/>
</dbReference>
<evidence type="ECO:0000256" key="2">
    <source>
        <dbReference type="SAM" id="MobiDB-lite"/>
    </source>
</evidence>
<evidence type="ECO:0000313" key="3">
    <source>
        <dbReference type="EMBL" id="TSH88512.1"/>
    </source>
</evidence>
<feature type="compositionally biased region" description="Pro residues" evidence="2">
    <location>
        <begin position="1"/>
        <end position="11"/>
    </location>
</feature>
<keyword evidence="4" id="KW-1185">Reference proteome</keyword>
<dbReference type="EMBL" id="VLTJ01000044">
    <property type="protein sequence ID" value="TSH88512.1"/>
    <property type="molecule type" value="Genomic_DNA"/>
</dbReference>
<protein>
    <submittedName>
        <fullName evidence="3">Tripartite tricarboxylate transporter substrate binding protein</fullName>
    </submittedName>
</protein>
<evidence type="ECO:0000256" key="1">
    <source>
        <dbReference type="ARBA" id="ARBA00006987"/>
    </source>
</evidence>
<dbReference type="Gene3D" id="3.40.190.10">
    <property type="entry name" value="Periplasmic binding protein-like II"/>
    <property type="match status" value="1"/>
</dbReference>
<dbReference type="Proteomes" id="UP000318405">
    <property type="component" value="Unassembled WGS sequence"/>
</dbReference>
<dbReference type="PANTHER" id="PTHR42928:SF5">
    <property type="entry name" value="BLR1237 PROTEIN"/>
    <property type="match status" value="1"/>
</dbReference>
<dbReference type="InterPro" id="IPR042100">
    <property type="entry name" value="Bug_dom1"/>
</dbReference>
<dbReference type="AlphaFoldDB" id="A0A556A6L3"/>